<accession>A0ABP7A048</accession>
<proteinExistence type="predicted"/>
<keyword evidence="2" id="KW-1185">Reference proteome</keyword>
<dbReference type="RefSeq" id="WP_346127159.1">
    <property type="nucleotide sequence ID" value="NZ_BAABBE010000001.1"/>
</dbReference>
<evidence type="ECO:0000313" key="2">
    <source>
        <dbReference type="Proteomes" id="UP001500711"/>
    </source>
</evidence>
<name>A0ABP7A048_9PSEU</name>
<sequence length="90" mass="9694">MTTIPTPVLLVGLTVTLLAGCKPLPEQDTEPRPAVEFSTSCDENDVAFNVEPNTLQARAAAQEWCTKSGAAINNMPWPSGFRPVPLEGQR</sequence>
<protein>
    <submittedName>
        <fullName evidence="1">Uncharacterized protein</fullName>
    </submittedName>
</protein>
<evidence type="ECO:0000313" key="1">
    <source>
        <dbReference type="EMBL" id="GAA3621399.1"/>
    </source>
</evidence>
<comment type="caution">
    <text evidence="1">The sequence shown here is derived from an EMBL/GenBank/DDBJ whole genome shotgun (WGS) entry which is preliminary data.</text>
</comment>
<gene>
    <name evidence="1" type="ORF">GCM10022267_04480</name>
</gene>
<organism evidence="1 2">
    <name type="scientific">Lentzea roselyniae</name>
    <dbReference type="NCBI Taxonomy" id="531940"/>
    <lineage>
        <taxon>Bacteria</taxon>
        <taxon>Bacillati</taxon>
        <taxon>Actinomycetota</taxon>
        <taxon>Actinomycetes</taxon>
        <taxon>Pseudonocardiales</taxon>
        <taxon>Pseudonocardiaceae</taxon>
        <taxon>Lentzea</taxon>
    </lineage>
</organism>
<dbReference type="Proteomes" id="UP001500711">
    <property type="component" value="Unassembled WGS sequence"/>
</dbReference>
<dbReference type="EMBL" id="BAABBE010000001">
    <property type="protein sequence ID" value="GAA3621399.1"/>
    <property type="molecule type" value="Genomic_DNA"/>
</dbReference>
<reference evidence="2" key="1">
    <citation type="journal article" date="2019" name="Int. J. Syst. Evol. Microbiol.">
        <title>The Global Catalogue of Microorganisms (GCM) 10K type strain sequencing project: providing services to taxonomists for standard genome sequencing and annotation.</title>
        <authorList>
            <consortium name="The Broad Institute Genomics Platform"/>
            <consortium name="The Broad Institute Genome Sequencing Center for Infectious Disease"/>
            <person name="Wu L."/>
            <person name="Ma J."/>
        </authorList>
    </citation>
    <scope>NUCLEOTIDE SEQUENCE [LARGE SCALE GENOMIC DNA]</scope>
    <source>
        <strain evidence="2">JCM 17494</strain>
    </source>
</reference>